<feature type="domain" description="Peptidase M28" evidence="5">
    <location>
        <begin position="345"/>
        <end position="529"/>
    </location>
</feature>
<evidence type="ECO:0000259" key="3">
    <source>
        <dbReference type="Pfam" id="PF02225"/>
    </source>
</evidence>
<keyword evidence="7" id="KW-1185">Reference proteome</keyword>
<sequence length="706" mass="77689">MLWNIRIQLLSAALVTLCQACARERHFHTPGLAKRQSTPLSPLSQEEQILVDSVSNISISDWSYYYTHGYHVAGKNMSMAEWTADRWRENHWNASVVAYNVFLNYPVNKSLSLTYSNGTTFQPLLEEAVLDADETTSYPNRVPTFHGYSASGSAEAEFVYVGRGQQDDFTRLQELGVPLEGKIAISRYGGPFRGLKVKNAQANGMIGAILFTDTADDGNVTEANGYAAYPDGPARNPTSVQRGSVQYLSTYPGDPTTPGYPSRKDSPRADRYVVMPRIPSIPISYVDAIPILAALDGHGVDGEAVNRTRWVGALNVSYSTGPAPGTTISMSNLMEDTYTDIWDSIGIINGTNPDETIIIGNHRDAWIVGGAADPNSGTAIIVELSRAFGKLLAQGWRPRRNIVLCSWDAEEYGLVGSTEWVEEYVPWLTDTAVSYLNIDVGASGAWPYFDASPELHEISVDVMKKVPWMDTNRTMYDAWMEYTGGEIGVLGSGSDYTAFVHKGIGAIDMGASGEALDPVYHYHSNYDSYHWMTNFGDPEFKAHKYMTKYLTLLAYNLATVESLPLNVSNWATQMEIYYADLVTTINSTSDTLDISPLRSALDEFTTRTQEIVALEQQAVASKDSALTTLVNHKKRDFQRGFVSQGGLPNREFYQNLIFAPGLDTGYAPTTFPGITEQFLAGNISVAAEFVKKTADAILVAANIIKT</sequence>
<dbReference type="InterPro" id="IPR036757">
    <property type="entry name" value="TFR-like_dimer_dom_sf"/>
</dbReference>
<dbReference type="Pfam" id="PF04253">
    <property type="entry name" value="TFR_dimer"/>
    <property type="match status" value="1"/>
</dbReference>
<dbReference type="SUPFAM" id="SSF52025">
    <property type="entry name" value="PA domain"/>
    <property type="match status" value="1"/>
</dbReference>
<dbReference type="Pfam" id="PF04389">
    <property type="entry name" value="Peptidase_M28"/>
    <property type="match status" value="1"/>
</dbReference>
<evidence type="ECO:0000259" key="5">
    <source>
        <dbReference type="Pfam" id="PF04389"/>
    </source>
</evidence>
<gene>
    <name evidence="6" type="ORF">FHL15_005924</name>
</gene>
<comment type="similarity">
    <text evidence="1">Belongs to the peptidase M28 family. M28B subfamily.</text>
</comment>
<dbReference type="Gene3D" id="3.50.30.30">
    <property type="match status" value="1"/>
</dbReference>
<dbReference type="PANTHER" id="PTHR10404">
    <property type="entry name" value="N-ACETYLATED-ALPHA-LINKED ACIDIC DIPEPTIDASE"/>
    <property type="match status" value="1"/>
</dbReference>
<comment type="caution">
    <text evidence="6">The sequence shown here is derived from an EMBL/GenBank/DDBJ whole genome shotgun (WGS) entry which is preliminary data.</text>
</comment>
<dbReference type="Pfam" id="PF02225">
    <property type="entry name" value="PA"/>
    <property type="match status" value="1"/>
</dbReference>
<name>A0A553HYM8_9PEZI</name>
<dbReference type="SUPFAM" id="SSF53187">
    <property type="entry name" value="Zn-dependent exopeptidases"/>
    <property type="match status" value="1"/>
</dbReference>
<dbReference type="Gene3D" id="1.20.930.40">
    <property type="entry name" value="Transferrin receptor-like, dimerisation domain"/>
    <property type="match status" value="1"/>
</dbReference>
<organism evidence="6 7">
    <name type="scientific">Xylaria flabelliformis</name>
    <dbReference type="NCBI Taxonomy" id="2512241"/>
    <lineage>
        <taxon>Eukaryota</taxon>
        <taxon>Fungi</taxon>
        <taxon>Dikarya</taxon>
        <taxon>Ascomycota</taxon>
        <taxon>Pezizomycotina</taxon>
        <taxon>Sordariomycetes</taxon>
        <taxon>Xylariomycetidae</taxon>
        <taxon>Xylariales</taxon>
        <taxon>Xylariaceae</taxon>
        <taxon>Xylaria</taxon>
    </lineage>
</organism>
<dbReference type="InterPro" id="IPR003137">
    <property type="entry name" value="PA_domain"/>
</dbReference>
<dbReference type="Proteomes" id="UP000319160">
    <property type="component" value="Unassembled WGS sequence"/>
</dbReference>
<evidence type="ECO:0000256" key="2">
    <source>
        <dbReference type="SAM" id="SignalP"/>
    </source>
</evidence>
<proteinExistence type="inferred from homology"/>
<evidence type="ECO:0000313" key="7">
    <source>
        <dbReference type="Proteomes" id="UP000319160"/>
    </source>
</evidence>
<dbReference type="InterPro" id="IPR046450">
    <property type="entry name" value="PA_dom_sf"/>
</dbReference>
<dbReference type="InterPro" id="IPR007365">
    <property type="entry name" value="TFR-like_dimer_dom"/>
</dbReference>
<feature type="chain" id="PRO_5021968601" description="Glutamate carboxypeptidase" evidence="2">
    <location>
        <begin position="21"/>
        <end position="706"/>
    </location>
</feature>
<dbReference type="Gene3D" id="3.40.630.10">
    <property type="entry name" value="Zn peptidases"/>
    <property type="match status" value="1"/>
</dbReference>
<feature type="domain" description="PA" evidence="3">
    <location>
        <begin position="160"/>
        <end position="244"/>
    </location>
</feature>
<dbReference type="CDD" id="cd08022">
    <property type="entry name" value="M28_PSMA_like"/>
    <property type="match status" value="1"/>
</dbReference>
<evidence type="ECO:0000256" key="1">
    <source>
        <dbReference type="ARBA" id="ARBA00005634"/>
    </source>
</evidence>
<dbReference type="FunFam" id="3.50.30.30:FF:000008">
    <property type="entry name" value="Glutamate carboxypeptidase 2"/>
    <property type="match status" value="1"/>
</dbReference>
<evidence type="ECO:0000313" key="6">
    <source>
        <dbReference type="EMBL" id="TRX93056.1"/>
    </source>
</evidence>
<accession>A0A553HYM8</accession>
<dbReference type="AlphaFoldDB" id="A0A553HYM8"/>
<dbReference type="CDD" id="cd02121">
    <property type="entry name" value="PA_GCPII_like"/>
    <property type="match status" value="1"/>
</dbReference>
<dbReference type="FunFam" id="3.40.630.10:FF:000101">
    <property type="entry name" value="N-acetylated alpha-linked acidic dipeptidase like 1"/>
    <property type="match status" value="1"/>
</dbReference>
<dbReference type="STRING" id="2512241.A0A553HYM8"/>
<dbReference type="PANTHER" id="PTHR10404:SF46">
    <property type="entry name" value="VACUOLAR PROTEIN SORTING-ASSOCIATED PROTEIN 70"/>
    <property type="match status" value="1"/>
</dbReference>
<reference evidence="7" key="1">
    <citation type="submission" date="2019-06" db="EMBL/GenBank/DDBJ databases">
        <title>Draft genome sequence of the griseofulvin-producing fungus Xylaria cubensis strain G536.</title>
        <authorList>
            <person name="Mead M.E."/>
            <person name="Raja H.A."/>
            <person name="Steenwyk J.L."/>
            <person name="Knowles S.L."/>
            <person name="Oberlies N.H."/>
            <person name="Rokas A."/>
        </authorList>
    </citation>
    <scope>NUCLEOTIDE SEQUENCE [LARGE SCALE GENOMIC DNA]</scope>
    <source>
        <strain evidence="7">G536</strain>
    </source>
</reference>
<dbReference type="InterPro" id="IPR007484">
    <property type="entry name" value="Peptidase_M28"/>
</dbReference>
<evidence type="ECO:0008006" key="8">
    <source>
        <dbReference type="Google" id="ProtNLM"/>
    </source>
</evidence>
<dbReference type="OrthoDB" id="5841748at2759"/>
<keyword evidence="2" id="KW-0732">Signal</keyword>
<protein>
    <recommendedName>
        <fullName evidence="8">Glutamate carboxypeptidase</fullName>
    </recommendedName>
</protein>
<feature type="signal peptide" evidence="2">
    <location>
        <begin position="1"/>
        <end position="20"/>
    </location>
</feature>
<dbReference type="GO" id="GO:0004180">
    <property type="term" value="F:carboxypeptidase activity"/>
    <property type="evidence" value="ECO:0007669"/>
    <property type="project" value="TreeGrafter"/>
</dbReference>
<dbReference type="InterPro" id="IPR039373">
    <property type="entry name" value="Peptidase_M28B"/>
</dbReference>
<dbReference type="EMBL" id="VFLP01000031">
    <property type="protein sequence ID" value="TRX93056.1"/>
    <property type="molecule type" value="Genomic_DNA"/>
</dbReference>
<evidence type="ECO:0000259" key="4">
    <source>
        <dbReference type="Pfam" id="PF04253"/>
    </source>
</evidence>
<feature type="domain" description="Transferrin receptor-like dimerisation" evidence="4">
    <location>
        <begin position="592"/>
        <end position="704"/>
    </location>
</feature>
<dbReference type="SUPFAM" id="SSF47672">
    <property type="entry name" value="Transferrin receptor-like dimerisation domain"/>
    <property type="match status" value="1"/>
</dbReference>